<dbReference type="OrthoDB" id="777902at2"/>
<protein>
    <submittedName>
        <fullName evidence="1">Uncharacterized protein</fullName>
    </submittedName>
</protein>
<dbReference type="Proteomes" id="UP000287394">
    <property type="component" value="Chromosome"/>
</dbReference>
<dbReference type="EMBL" id="AP025739">
    <property type="protein sequence ID" value="BDI30082.1"/>
    <property type="molecule type" value="Genomic_DNA"/>
</dbReference>
<dbReference type="InterPro" id="IPR017853">
    <property type="entry name" value="GH"/>
</dbReference>
<reference evidence="1 2" key="1">
    <citation type="journal article" date="2019" name="Int. J. Syst. Evol. Microbiol.">
        <title>Capsulimonas corticalis gen. nov., sp. nov., an aerobic capsulated bacterium, of a novel bacterial order, Capsulimonadales ord. nov., of the class Armatimonadia of the phylum Armatimonadetes.</title>
        <authorList>
            <person name="Li J."/>
            <person name="Kudo C."/>
            <person name="Tonouchi A."/>
        </authorList>
    </citation>
    <scope>NUCLEOTIDE SEQUENCE [LARGE SCALE GENOMIC DNA]</scope>
    <source>
        <strain evidence="1 2">AX-7</strain>
    </source>
</reference>
<gene>
    <name evidence="1" type="ORF">CCAX7_21330</name>
</gene>
<dbReference type="Gene3D" id="3.20.20.80">
    <property type="entry name" value="Glycosidases"/>
    <property type="match status" value="1"/>
</dbReference>
<dbReference type="SUPFAM" id="SSF51445">
    <property type="entry name" value="(Trans)glycosidases"/>
    <property type="match status" value="1"/>
</dbReference>
<dbReference type="AlphaFoldDB" id="A0A402D1W9"/>
<accession>A0A402D1W9</accession>
<keyword evidence="2" id="KW-1185">Reference proteome</keyword>
<evidence type="ECO:0000313" key="1">
    <source>
        <dbReference type="EMBL" id="BDI30082.1"/>
    </source>
</evidence>
<organism evidence="1 2">
    <name type="scientific">Capsulimonas corticalis</name>
    <dbReference type="NCBI Taxonomy" id="2219043"/>
    <lineage>
        <taxon>Bacteria</taxon>
        <taxon>Bacillati</taxon>
        <taxon>Armatimonadota</taxon>
        <taxon>Armatimonadia</taxon>
        <taxon>Capsulimonadales</taxon>
        <taxon>Capsulimonadaceae</taxon>
        <taxon>Capsulimonas</taxon>
    </lineage>
</organism>
<sequence>MGISRRLWPLGLAALWMGALGSGARAQMVDGSRLIKDNGGVFGASPASQFTVEEVKADVLANILWPGDKPSFTFRIKNTSDKAIAATGRLDIIQYGTRGRAGDVWRPDVFKIADCGNAPVDVTLAAGETREVTVTPSIPETFGGYALVLDLGAAGRAFAASVVRSLPAEPGRVEVPTNSMDIPLPADINEQSIGVFKRLGVKAARMEVGYLPMDSPAFAKQYQDLKDRLKLLQDNNISVMLTVEADGNLAPQPLDRLRTYLDADDVMYGNKGDYAWSPSSDADFQKWCARIATEFGFPKGPVNALELWNEPWEGISISGWGADSTRYREMYTRMAAGVDEARRGGARVRVGGACSSSNALDKFFADGTDAFLPHLDFVSIHYQPLAAVPSLIPAWRDRKSPYGPVQVWDTESWLANSEDRMALMAASMRAQGQQRANGTWRGNVFGNTNLKDSAGAPIHIVQAWPPAAAVAAVQTFLDQRAFKQILFPNGLPWIFVFDGLPKSGHPDPEDGTIVVGGDLAGIYDRNQLLFRTIRSREGAAAAVAARAKLAALPADAPAADRAALTAAIQAHPLLTSGAMTVADPRGEFRLFDFYGNPVPHQPGPFTTPLNALGYFLRASGKPGSFARLTAALKSARIEGYEPIEIIARDLTAPIAQHPPLRLKLTNILNRPVSGSLQVQLGGLTVAAPPTLQLAAHETREVALEVSGTESPGNAYPLTVTFDAGADGVAAHDETLHVDWIAHRAIQVDGKLDDWTGVPPQILSGGGIAASITEKAWLPFQNFDDAAASGQATGYLAYDDHYFYFAAKIADTTPYDGNIRFAQRDDNDYFYPAVSYADKTKAAPLTWPAGIRRYSYRKSPALPSGSGTDNVQIAFNVVEENKKPWAASPKGTMPGFMAYWDTDYEYALNAVAPAHGGGTEVWRLYAPGVPRKHFYPRQPKAKIDGGPVESAKLSMTRAGNTRIVELALPWSEIPLVRKRLDAHQTIKFSFRVNDNGGPSYELATGRSVSKVNFLAFHNDWMTHWANEVEFGAER</sequence>
<name>A0A402D1W9_9BACT</name>
<evidence type="ECO:0000313" key="2">
    <source>
        <dbReference type="Proteomes" id="UP000287394"/>
    </source>
</evidence>
<dbReference type="Gene3D" id="2.60.40.1190">
    <property type="match status" value="1"/>
</dbReference>
<dbReference type="RefSeq" id="WP_119323537.1">
    <property type="nucleotide sequence ID" value="NZ_AP025739.1"/>
</dbReference>
<dbReference type="KEGG" id="ccot:CCAX7_21330"/>
<proteinExistence type="predicted"/>
<dbReference type="SUPFAM" id="SSF49344">
    <property type="entry name" value="CBD9-like"/>
    <property type="match status" value="1"/>
</dbReference>